<comment type="subcellular location">
    <subcellularLocation>
        <location evidence="1">Cell membrane</location>
        <topology evidence="1">Multi-pass membrane protein</topology>
    </subcellularLocation>
</comment>
<comment type="caution">
    <text evidence="10">The sequence shown here is derived from an EMBL/GenBank/DDBJ whole genome shotgun (WGS) entry which is preliminary data.</text>
</comment>
<keyword evidence="11" id="KW-1185">Reference proteome</keyword>
<name>A0A5M3WUH9_9ACTN</name>
<dbReference type="PANTHER" id="PTHR43394:SF1">
    <property type="entry name" value="ATP-BINDING CASSETTE SUB-FAMILY B MEMBER 10, MITOCHONDRIAL"/>
    <property type="match status" value="1"/>
</dbReference>
<dbReference type="SMART" id="SM00382">
    <property type="entry name" value="AAA"/>
    <property type="match status" value="1"/>
</dbReference>
<evidence type="ECO:0000259" key="8">
    <source>
        <dbReference type="PROSITE" id="PS50893"/>
    </source>
</evidence>
<dbReference type="SUPFAM" id="SSF52540">
    <property type="entry name" value="P-loop containing nucleoside triphosphate hydrolases"/>
    <property type="match status" value="1"/>
</dbReference>
<evidence type="ECO:0000313" key="11">
    <source>
        <dbReference type="Proteomes" id="UP000331127"/>
    </source>
</evidence>
<dbReference type="InterPro" id="IPR039421">
    <property type="entry name" value="Type_1_exporter"/>
</dbReference>
<dbReference type="Proteomes" id="UP000331127">
    <property type="component" value="Unassembled WGS sequence"/>
</dbReference>
<dbReference type="InterPro" id="IPR011527">
    <property type="entry name" value="ABC1_TM_dom"/>
</dbReference>
<protein>
    <submittedName>
        <fullName evidence="10">ABC transporter ATP-binding protein</fullName>
    </submittedName>
</protein>
<reference evidence="10 11" key="1">
    <citation type="submission" date="2019-10" db="EMBL/GenBank/DDBJ databases">
        <title>Whole genome shotgun sequence of Acrocarpospora macrocephala NBRC 16266.</title>
        <authorList>
            <person name="Ichikawa N."/>
            <person name="Kimura A."/>
            <person name="Kitahashi Y."/>
            <person name="Komaki H."/>
            <person name="Oguchi A."/>
        </authorList>
    </citation>
    <scope>NUCLEOTIDE SEQUENCE [LARGE SCALE GENOMIC DNA]</scope>
    <source>
        <strain evidence="10 11">NBRC 16266</strain>
    </source>
</reference>
<dbReference type="Pfam" id="PF00005">
    <property type="entry name" value="ABC_tran"/>
    <property type="match status" value="1"/>
</dbReference>
<gene>
    <name evidence="10" type="ORF">Amac_066420</name>
</gene>
<dbReference type="GO" id="GO:0005886">
    <property type="term" value="C:plasma membrane"/>
    <property type="evidence" value="ECO:0007669"/>
    <property type="project" value="UniProtKB-SubCell"/>
</dbReference>
<dbReference type="OrthoDB" id="9806127at2"/>
<sequence length="579" mass="59848">MSSDNGVLLSREVDTPARLLLFSVRRAPGWTAALVLSSVAGTATVLLLPAALAAAVDAALAGSGLAPALVWLGVLLGTALLTEMLDTWASTAGATAVELSLRRGLVQRVLRAGVPSQRRFPAGDLSSRLVSGTSEASGLVATVLSIADAVVAAVGGLVALVLIDWTLALSFVVSVPVAAVIIRRFMSEATELLTRYQELQGSLSARLVEAMSGARTIRASGTLDREVERVLEPLPELSAAGLATWDAQRRTVWKVMLLAPLVEVTVLAVAGVGVADGRITAGSWIAVAGYVGIALGLLNVVDTLMGYAHVRAGTARLAEVLVLPDGPGGTLPLPDGPGALAFRGVTVRADEDVVLDGLDLDIPAGLAVAIVGRSGAGKSTLAALAGGLIAPDHGQVLLDGAPVADLRPDQLRRAVAYAFERPALLGETVHDTIAYGSGDISRELVELAAVLASADGFIRRLPQGYDTPLDQAPLSGGEVQRLGLARAVTGERRVLILDDATSSLDTATEAEVSATLAGLLAGRTRILVAHRAGTAARADLVVWIEQGRVRAVGPHDRLNQDPDYRALFATTDDLTREPA</sequence>
<evidence type="ECO:0000313" key="10">
    <source>
        <dbReference type="EMBL" id="GES13045.1"/>
    </source>
</evidence>
<evidence type="ECO:0000256" key="3">
    <source>
        <dbReference type="ARBA" id="ARBA00022741"/>
    </source>
</evidence>
<feature type="transmembrane region" description="Helical" evidence="7">
    <location>
        <begin position="58"/>
        <end position="81"/>
    </location>
</feature>
<dbReference type="Pfam" id="PF00664">
    <property type="entry name" value="ABC_membrane"/>
    <property type="match status" value="1"/>
</dbReference>
<proteinExistence type="predicted"/>
<evidence type="ECO:0000256" key="1">
    <source>
        <dbReference type="ARBA" id="ARBA00004651"/>
    </source>
</evidence>
<dbReference type="PROSITE" id="PS50893">
    <property type="entry name" value="ABC_TRANSPORTER_2"/>
    <property type="match status" value="1"/>
</dbReference>
<dbReference type="Gene3D" id="1.20.1560.10">
    <property type="entry name" value="ABC transporter type 1, transmembrane domain"/>
    <property type="match status" value="1"/>
</dbReference>
<keyword evidence="4 10" id="KW-0067">ATP-binding</keyword>
<feature type="domain" description="ABC transporter" evidence="8">
    <location>
        <begin position="340"/>
        <end position="571"/>
    </location>
</feature>
<organism evidence="10 11">
    <name type="scientific">Acrocarpospora macrocephala</name>
    <dbReference type="NCBI Taxonomy" id="150177"/>
    <lineage>
        <taxon>Bacteria</taxon>
        <taxon>Bacillati</taxon>
        <taxon>Actinomycetota</taxon>
        <taxon>Actinomycetes</taxon>
        <taxon>Streptosporangiales</taxon>
        <taxon>Streptosporangiaceae</taxon>
        <taxon>Acrocarpospora</taxon>
    </lineage>
</organism>
<dbReference type="SUPFAM" id="SSF90123">
    <property type="entry name" value="ABC transporter transmembrane region"/>
    <property type="match status" value="1"/>
</dbReference>
<evidence type="ECO:0000256" key="5">
    <source>
        <dbReference type="ARBA" id="ARBA00022989"/>
    </source>
</evidence>
<dbReference type="AlphaFoldDB" id="A0A5M3WUH9"/>
<evidence type="ECO:0000259" key="9">
    <source>
        <dbReference type="PROSITE" id="PS50929"/>
    </source>
</evidence>
<feature type="transmembrane region" description="Helical" evidence="7">
    <location>
        <begin position="255"/>
        <end position="275"/>
    </location>
</feature>
<evidence type="ECO:0000256" key="7">
    <source>
        <dbReference type="SAM" id="Phobius"/>
    </source>
</evidence>
<dbReference type="GO" id="GO:0016887">
    <property type="term" value="F:ATP hydrolysis activity"/>
    <property type="evidence" value="ECO:0007669"/>
    <property type="project" value="InterPro"/>
</dbReference>
<dbReference type="InterPro" id="IPR003593">
    <property type="entry name" value="AAA+_ATPase"/>
</dbReference>
<evidence type="ECO:0000256" key="6">
    <source>
        <dbReference type="ARBA" id="ARBA00023136"/>
    </source>
</evidence>
<dbReference type="InterPro" id="IPR036640">
    <property type="entry name" value="ABC1_TM_sf"/>
</dbReference>
<dbReference type="InterPro" id="IPR003439">
    <property type="entry name" value="ABC_transporter-like_ATP-bd"/>
</dbReference>
<keyword evidence="5 7" id="KW-1133">Transmembrane helix</keyword>
<keyword evidence="6 7" id="KW-0472">Membrane</keyword>
<evidence type="ECO:0000256" key="2">
    <source>
        <dbReference type="ARBA" id="ARBA00022692"/>
    </source>
</evidence>
<dbReference type="PANTHER" id="PTHR43394">
    <property type="entry name" value="ATP-DEPENDENT PERMEASE MDL1, MITOCHONDRIAL"/>
    <property type="match status" value="1"/>
</dbReference>
<dbReference type="InterPro" id="IPR027417">
    <property type="entry name" value="P-loop_NTPase"/>
</dbReference>
<dbReference type="Gene3D" id="3.40.50.300">
    <property type="entry name" value="P-loop containing nucleotide triphosphate hydrolases"/>
    <property type="match status" value="1"/>
</dbReference>
<dbReference type="EMBL" id="BLAE01000042">
    <property type="protein sequence ID" value="GES13045.1"/>
    <property type="molecule type" value="Genomic_DNA"/>
</dbReference>
<accession>A0A5M3WUH9</accession>
<evidence type="ECO:0000256" key="4">
    <source>
        <dbReference type="ARBA" id="ARBA00022840"/>
    </source>
</evidence>
<dbReference type="PROSITE" id="PS50929">
    <property type="entry name" value="ABC_TM1F"/>
    <property type="match status" value="1"/>
</dbReference>
<dbReference type="GO" id="GO:0015421">
    <property type="term" value="F:ABC-type oligopeptide transporter activity"/>
    <property type="evidence" value="ECO:0007669"/>
    <property type="project" value="TreeGrafter"/>
</dbReference>
<keyword evidence="3" id="KW-0547">Nucleotide-binding</keyword>
<feature type="transmembrane region" description="Helical" evidence="7">
    <location>
        <begin position="30"/>
        <end position="52"/>
    </location>
</feature>
<feature type="domain" description="ABC transmembrane type-1" evidence="9">
    <location>
        <begin position="32"/>
        <end position="299"/>
    </location>
</feature>
<keyword evidence="2 7" id="KW-0812">Transmembrane</keyword>
<dbReference type="GO" id="GO:0005524">
    <property type="term" value="F:ATP binding"/>
    <property type="evidence" value="ECO:0007669"/>
    <property type="project" value="UniProtKB-KW"/>
</dbReference>
<feature type="transmembrane region" description="Helical" evidence="7">
    <location>
        <begin position="281"/>
        <end position="301"/>
    </location>
</feature>
<feature type="transmembrane region" description="Helical" evidence="7">
    <location>
        <begin position="167"/>
        <end position="186"/>
    </location>
</feature>
<dbReference type="RefSeq" id="WP_155358326.1">
    <property type="nucleotide sequence ID" value="NZ_BAAAHL010000044.1"/>
</dbReference>